<organism evidence="3">
    <name type="scientific">Cupriavidus oxalaticus</name>
    <dbReference type="NCBI Taxonomy" id="96344"/>
    <lineage>
        <taxon>Bacteria</taxon>
        <taxon>Pseudomonadati</taxon>
        <taxon>Pseudomonadota</taxon>
        <taxon>Betaproteobacteria</taxon>
        <taxon>Burkholderiales</taxon>
        <taxon>Burkholderiaceae</taxon>
        <taxon>Cupriavidus</taxon>
    </lineage>
</organism>
<protein>
    <submittedName>
        <fullName evidence="3">Uncharacterized protein</fullName>
    </submittedName>
</protein>
<feature type="region of interest" description="Disordered" evidence="1">
    <location>
        <begin position="20"/>
        <end position="41"/>
    </location>
</feature>
<dbReference type="Proteomes" id="UP000256862">
    <property type="component" value="Chromosome CO2235"/>
</dbReference>
<dbReference type="EMBL" id="OGUS01000073">
    <property type="protein sequence ID" value="SPC07412.1"/>
    <property type="molecule type" value="Genomic_DNA"/>
</dbReference>
<gene>
    <name evidence="3" type="ORF">CO2235_150437</name>
    <name evidence="2" type="ORF">CO2235_U670025</name>
</gene>
<evidence type="ECO:0000313" key="4">
    <source>
        <dbReference type="Proteomes" id="UP000256862"/>
    </source>
</evidence>
<sequence length="79" mass="8588">MMFRWCIERESLLPSIKTTGAQRCADPDTPGPPGRPIAAGSGGAFRTIRRLLIGRYRAGAVSVMLHRADKTSSERAETS</sequence>
<comment type="caution">
    <text evidence="3">The sequence shown here is derived from an EMBL/GenBank/DDBJ whole genome shotgun (WGS) entry which is preliminary data.</text>
</comment>
<evidence type="ECO:0000256" key="1">
    <source>
        <dbReference type="SAM" id="MobiDB-lite"/>
    </source>
</evidence>
<name>A0A375G207_9BURK</name>
<accession>A0A375G207</accession>
<reference evidence="4" key="1">
    <citation type="submission" date="2018-01" db="EMBL/GenBank/DDBJ databases">
        <authorList>
            <person name="Gaut B.S."/>
            <person name="Morton B.R."/>
            <person name="Clegg M.T."/>
            <person name="Duvall M.R."/>
        </authorList>
    </citation>
    <scope>NUCLEOTIDE SEQUENCE [LARGE SCALE GENOMIC DNA]</scope>
</reference>
<reference evidence="3" key="2">
    <citation type="submission" date="2018-01" db="EMBL/GenBank/DDBJ databases">
        <authorList>
            <person name="Clerissi C."/>
        </authorList>
    </citation>
    <scope>NUCLEOTIDE SEQUENCE</scope>
    <source>
        <strain evidence="3">Cupriavidus oxalaticus LMG 2235</strain>
    </source>
</reference>
<dbReference type="EMBL" id="OGUS01000115">
    <property type="protein sequence ID" value="SPC12782.1"/>
    <property type="molecule type" value="Genomic_DNA"/>
</dbReference>
<proteinExistence type="predicted"/>
<evidence type="ECO:0000313" key="2">
    <source>
        <dbReference type="EMBL" id="SPC07412.1"/>
    </source>
</evidence>
<dbReference type="AlphaFoldDB" id="A0A375G207"/>
<evidence type="ECO:0000313" key="3">
    <source>
        <dbReference type="EMBL" id="SPC12782.1"/>
    </source>
</evidence>